<dbReference type="WBParaSite" id="PgE026_g004_t02">
    <property type="protein sequence ID" value="PgE026_g004_t02"/>
    <property type="gene ID" value="PgE026_g004"/>
</dbReference>
<evidence type="ECO:0000313" key="2">
    <source>
        <dbReference type="WBParaSite" id="PgE026_g004_t02"/>
    </source>
</evidence>
<dbReference type="Pfam" id="PF12150">
    <property type="entry name" value="MFP2b"/>
    <property type="match status" value="2"/>
</dbReference>
<accession>A0A914ZYE0</accession>
<dbReference type="InterPro" id="IPR021010">
    <property type="entry name" value="Cytosolic_motility_protein"/>
</dbReference>
<name>A0A914ZYE0_PARUN</name>
<proteinExistence type="predicted"/>
<sequence length="395" mass="44455">MSKLPSDHFRLFSYFERFVCGCRLRCPIRWAAMVPADEDEWTVQAIGTPFPNNPVKVPGQQNMYVALCYIHGQPLMGRAWNDGGVVQCAFADGREELKGTDISGAIQVLTYDGNHVTKGFFYEWMKYSDYIAKKSEFCTALRCGSSAPIVWPDKGALGTINLEKRTAVIARNQKCCTLTEAQLKDMLVLVRNTKEGPSHCECPECERQGESRKTTSPPLLMLNEWSDYRAGDAFPNPKKVIKALNRPLNTKDGPQEQYVALWYHFGNAVMGRVWCSRGKVAAAFVSMKKVFTGDVGSLQILAQLSPTVAGFDYGWQPYRKIVLVEEKEWQPVHISFVAPCVLIVDKEGHEYLGEANLKEEYAHTVLGNKVFRLEGSAISEFQVLCRKNRDDTITI</sequence>
<reference evidence="2" key="1">
    <citation type="submission" date="2022-11" db="UniProtKB">
        <authorList>
            <consortium name="WormBaseParasite"/>
        </authorList>
    </citation>
    <scope>IDENTIFICATION</scope>
</reference>
<dbReference type="PANTHER" id="PTHR31578:SF3">
    <property type="entry name" value="NEMATODE SPECIFIC PEPTIDE FAMILY"/>
    <property type="match status" value="1"/>
</dbReference>
<organism evidence="1 2">
    <name type="scientific">Parascaris univalens</name>
    <name type="common">Nematode worm</name>
    <dbReference type="NCBI Taxonomy" id="6257"/>
    <lineage>
        <taxon>Eukaryota</taxon>
        <taxon>Metazoa</taxon>
        <taxon>Ecdysozoa</taxon>
        <taxon>Nematoda</taxon>
        <taxon>Chromadorea</taxon>
        <taxon>Rhabditida</taxon>
        <taxon>Spirurina</taxon>
        <taxon>Ascaridomorpha</taxon>
        <taxon>Ascaridoidea</taxon>
        <taxon>Ascarididae</taxon>
        <taxon>Parascaris</taxon>
    </lineage>
</organism>
<dbReference type="Proteomes" id="UP000887569">
    <property type="component" value="Unplaced"/>
</dbReference>
<dbReference type="PANTHER" id="PTHR31578">
    <property type="entry name" value="PROTEIN CBG21223-RELATED"/>
    <property type="match status" value="1"/>
</dbReference>
<evidence type="ECO:0000313" key="1">
    <source>
        <dbReference type="Proteomes" id="UP000887569"/>
    </source>
</evidence>
<keyword evidence="1" id="KW-1185">Reference proteome</keyword>
<dbReference type="AlphaFoldDB" id="A0A914ZYE0"/>
<dbReference type="SUPFAM" id="SSF141739">
    <property type="entry name" value="MFPT repeat-like"/>
    <property type="match status" value="2"/>
</dbReference>
<protein>
    <submittedName>
        <fullName evidence="2">Uncharacterized protein</fullName>
    </submittedName>
</protein>